<evidence type="ECO:0000313" key="1">
    <source>
        <dbReference type="EMBL" id="CAA9555561.1"/>
    </source>
</evidence>
<protein>
    <submittedName>
        <fullName evidence="1">Uncharacterized protein</fullName>
    </submittedName>
</protein>
<sequence>MHWTVQQLEAADGKYLLFPESKSARLLRKSGRGWKIGVARKAISTQVALQFLNYQQVRLAIEDESIHI</sequence>
<dbReference type="EMBL" id="CADCWO010000017">
    <property type="protein sequence ID" value="CAA9555561.1"/>
    <property type="molecule type" value="Genomic_DNA"/>
</dbReference>
<dbReference type="AlphaFoldDB" id="A0A6J4UT76"/>
<name>A0A6J4UT76_9CYAN</name>
<organism evidence="1">
    <name type="scientific">uncultured Synechococcales cyanobacterium</name>
    <dbReference type="NCBI Taxonomy" id="1936017"/>
    <lineage>
        <taxon>Bacteria</taxon>
        <taxon>Bacillati</taxon>
        <taxon>Cyanobacteriota</taxon>
        <taxon>Cyanophyceae</taxon>
        <taxon>Synechococcales</taxon>
        <taxon>environmental samples</taxon>
    </lineage>
</organism>
<proteinExistence type="predicted"/>
<accession>A0A6J4UT76</accession>
<reference evidence="1" key="1">
    <citation type="submission" date="2020-02" db="EMBL/GenBank/DDBJ databases">
        <authorList>
            <person name="Meier V. D."/>
        </authorList>
    </citation>
    <scope>NUCLEOTIDE SEQUENCE</scope>
    <source>
        <strain evidence="1">AVDCRST_MAG81</strain>
    </source>
</reference>
<gene>
    <name evidence="1" type="ORF">AVDCRST_MAG81-193</name>
</gene>